<keyword evidence="2" id="KW-1185">Reference proteome</keyword>
<proteinExistence type="predicted"/>
<evidence type="ECO:0000313" key="1">
    <source>
        <dbReference type="EMBL" id="GBP84395.1"/>
    </source>
</evidence>
<evidence type="ECO:0000313" key="2">
    <source>
        <dbReference type="Proteomes" id="UP000299102"/>
    </source>
</evidence>
<dbReference type="Proteomes" id="UP000299102">
    <property type="component" value="Unassembled WGS sequence"/>
</dbReference>
<sequence>MRRGVRGGAGAAVTGAAAARCGGAAAGALGHRHHKINNPTRIPRRCTRPGLHAAAALDTRTQKAVYSSPPHYHTRYRSDVLMGGEPGDRQQVTPLNVKFIFLGSVSSPRIGARPPKAGEFKTSKLNYHQKVLSTYSNSFRWRFSMGRARPAAGPRGAGRGRGGAVRRPSIYFNAKRPTDSLPARYMPACSHRRTEGSNINSDLMGSESDVALAHDSNESAHLEGRANVVVRLR</sequence>
<name>A0A4C1ZCR5_EUMVA</name>
<organism evidence="1 2">
    <name type="scientific">Eumeta variegata</name>
    <name type="common">Bagworm moth</name>
    <name type="synonym">Eumeta japonica</name>
    <dbReference type="NCBI Taxonomy" id="151549"/>
    <lineage>
        <taxon>Eukaryota</taxon>
        <taxon>Metazoa</taxon>
        <taxon>Ecdysozoa</taxon>
        <taxon>Arthropoda</taxon>
        <taxon>Hexapoda</taxon>
        <taxon>Insecta</taxon>
        <taxon>Pterygota</taxon>
        <taxon>Neoptera</taxon>
        <taxon>Endopterygota</taxon>
        <taxon>Lepidoptera</taxon>
        <taxon>Glossata</taxon>
        <taxon>Ditrysia</taxon>
        <taxon>Tineoidea</taxon>
        <taxon>Psychidae</taxon>
        <taxon>Oiketicinae</taxon>
        <taxon>Eumeta</taxon>
    </lineage>
</organism>
<accession>A0A4C1ZCR5</accession>
<reference evidence="1 2" key="1">
    <citation type="journal article" date="2019" name="Commun. Biol.">
        <title>The bagworm genome reveals a unique fibroin gene that provides high tensile strength.</title>
        <authorList>
            <person name="Kono N."/>
            <person name="Nakamura H."/>
            <person name="Ohtoshi R."/>
            <person name="Tomita M."/>
            <person name="Numata K."/>
            <person name="Arakawa K."/>
        </authorList>
    </citation>
    <scope>NUCLEOTIDE SEQUENCE [LARGE SCALE GENOMIC DNA]</scope>
</reference>
<protein>
    <submittedName>
        <fullName evidence="1">Uncharacterized protein</fullName>
    </submittedName>
</protein>
<comment type="caution">
    <text evidence="1">The sequence shown here is derived from an EMBL/GenBank/DDBJ whole genome shotgun (WGS) entry which is preliminary data.</text>
</comment>
<gene>
    <name evidence="1" type="ORF">EVAR_59038_1</name>
</gene>
<dbReference type="AlphaFoldDB" id="A0A4C1ZCR5"/>
<dbReference type="EMBL" id="BGZK01001676">
    <property type="protein sequence ID" value="GBP84395.1"/>
    <property type="molecule type" value="Genomic_DNA"/>
</dbReference>